<evidence type="ECO:0000256" key="5">
    <source>
        <dbReference type="ARBA" id="ARBA00022553"/>
    </source>
</evidence>
<dbReference type="PROSITE" id="PS50885">
    <property type="entry name" value="HAMP"/>
    <property type="match status" value="1"/>
</dbReference>
<dbReference type="InterPro" id="IPR003661">
    <property type="entry name" value="HisK_dim/P_dom"/>
</dbReference>
<feature type="region of interest" description="Disordered" evidence="15">
    <location>
        <begin position="554"/>
        <end position="593"/>
    </location>
</feature>
<gene>
    <name evidence="19" type="ORF">BDK92_4714</name>
</gene>
<keyword evidence="10" id="KW-0067">ATP-binding</keyword>
<keyword evidence="11 16" id="KW-1133">Transmembrane helix</keyword>
<dbReference type="InterPro" id="IPR036097">
    <property type="entry name" value="HisK_dim/P_sf"/>
</dbReference>
<evidence type="ECO:0000259" key="17">
    <source>
        <dbReference type="PROSITE" id="PS50109"/>
    </source>
</evidence>
<comment type="catalytic activity">
    <reaction evidence="1">
        <text>ATP + protein L-histidine = ADP + protein N-phospho-L-histidine.</text>
        <dbReference type="EC" id="2.7.13.3"/>
    </reaction>
</comment>
<evidence type="ECO:0000256" key="12">
    <source>
        <dbReference type="ARBA" id="ARBA00023012"/>
    </source>
</evidence>
<dbReference type="GO" id="GO:0005886">
    <property type="term" value="C:plasma membrane"/>
    <property type="evidence" value="ECO:0007669"/>
    <property type="project" value="UniProtKB-SubCell"/>
</dbReference>
<dbReference type="EC" id="2.7.13.3" evidence="3"/>
<accession>A0A495JPN2</accession>
<evidence type="ECO:0000256" key="4">
    <source>
        <dbReference type="ARBA" id="ARBA00022475"/>
    </source>
</evidence>
<evidence type="ECO:0000256" key="15">
    <source>
        <dbReference type="SAM" id="MobiDB-lite"/>
    </source>
</evidence>
<evidence type="ECO:0000313" key="20">
    <source>
        <dbReference type="Proteomes" id="UP000277671"/>
    </source>
</evidence>
<dbReference type="InterPro" id="IPR036890">
    <property type="entry name" value="HATPase_C_sf"/>
</dbReference>
<keyword evidence="12" id="KW-0902">Two-component regulatory system</keyword>
<dbReference type="PANTHER" id="PTHR43547:SF2">
    <property type="entry name" value="HYBRID SIGNAL TRANSDUCTION HISTIDINE KINASE C"/>
    <property type="match status" value="1"/>
</dbReference>
<dbReference type="Gene3D" id="6.10.340.10">
    <property type="match status" value="1"/>
</dbReference>
<evidence type="ECO:0000259" key="18">
    <source>
        <dbReference type="PROSITE" id="PS50885"/>
    </source>
</evidence>
<keyword evidence="13 16" id="KW-0472">Membrane</keyword>
<keyword evidence="9 19" id="KW-0418">Kinase</keyword>
<evidence type="ECO:0000256" key="14">
    <source>
        <dbReference type="ARBA" id="ARBA00035305"/>
    </source>
</evidence>
<protein>
    <recommendedName>
        <fullName evidence="14">Sensor histidine kinase MtrB</fullName>
        <ecNumber evidence="3">2.7.13.3</ecNumber>
    </recommendedName>
</protein>
<dbReference type="Pfam" id="PF00672">
    <property type="entry name" value="HAMP"/>
    <property type="match status" value="1"/>
</dbReference>
<dbReference type="NCBIfam" id="NF040691">
    <property type="entry name" value="MtrAB_MtrB"/>
    <property type="match status" value="1"/>
</dbReference>
<proteinExistence type="predicted"/>
<dbReference type="AlphaFoldDB" id="A0A495JPN2"/>
<evidence type="ECO:0000256" key="1">
    <source>
        <dbReference type="ARBA" id="ARBA00000085"/>
    </source>
</evidence>
<name>A0A495JPN2_9ACTN</name>
<evidence type="ECO:0000256" key="6">
    <source>
        <dbReference type="ARBA" id="ARBA00022679"/>
    </source>
</evidence>
<feature type="domain" description="Histidine kinase" evidence="17">
    <location>
        <begin position="309"/>
        <end position="526"/>
    </location>
</feature>
<comment type="subcellular location">
    <subcellularLocation>
        <location evidence="2">Cell membrane</location>
        <topology evidence="2">Multi-pass membrane protein</topology>
    </subcellularLocation>
</comment>
<dbReference type="Gene3D" id="3.30.565.10">
    <property type="entry name" value="Histidine kinase-like ATPase, C-terminal domain"/>
    <property type="match status" value="1"/>
</dbReference>
<evidence type="ECO:0000256" key="8">
    <source>
        <dbReference type="ARBA" id="ARBA00022741"/>
    </source>
</evidence>
<dbReference type="Proteomes" id="UP000277671">
    <property type="component" value="Unassembled WGS sequence"/>
</dbReference>
<evidence type="ECO:0000256" key="7">
    <source>
        <dbReference type="ARBA" id="ARBA00022692"/>
    </source>
</evidence>
<comment type="caution">
    <text evidence="19">The sequence shown here is derived from an EMBL/GenBank/DDBJ whole genome shotgun (WGS) entry which is preliminary data.</text>
</comment>
<dbReference type="PROSITE" id="PS50109">
    <property type="entry name" value="HIS_KIN"/>
    <property type="match status" value="1"/>
</dbReference>
<evidence type="ECO:0000256" key="16">
    <source>
        <dbReference type="SAM" id="Phobius"/>
    </source>
</evidence>
<evidence type="ECO:0000256" key="2">
    <source>
        <dbReference type="ARBA" id="ARBA00004651"/>
    </source>
</evidence>
<feature type="domain" description="HAMP" evidence="18">
    <location>
        <begin position="242"/>
        <end position="294"/>
    </location>
</feature>
<dbReference type="InterPro" id="IPR047669">
    <property type="entry name" value="MtrAB_MtrB"/>
</dbReference>
<dbReference type="SMART" id="SM00387">
    <property type="entry name" value="HATPase_c"/>
    <property type="match status" value="1"/>
</dbReference>
<feature type="transmembrane region" description="Helical" evidence="16">
    <location>
        <begin position="45"/>
        <end position="67"/>
    </location>
</feature>
<dbReference type="CDD" id="cd00075">
    <property type="entry name" value="HATPase"/>
    <property type="match status" value="1"/>
</dbReference>
<evidence type="ECO:0000256" key="9">
    <source>
        <dbReference type="ARBA" id="ARBA00022777"/>
    </source>
</evidence>
<dbReference type="InterPro" id="IPR004358">
    <property type="entry name" value="Sig_transdc_His_kin-like_C"/>
</dbReference>
<keyword evidence="4" id="KW-1003">Cell membrane</keyword>
<evidence type="ECO:0000256" key="13">
    <source>
        <dbReference type="ARBA" id="ARBA00023136"/>
    </source>
</evidence>
<dbReference type="PANTHER" id="PTHR43547">
    <property type="entry name" value="TWO-COMPONENT HISTIDINE KINASE"/>
    <property type="match status" value="1"/>
</dbReference>
<evidence type="ECO:0000256" key="10">
    <source>
        <dbReference type="ARBA" id="ARBA00022840"/>
    </source>
</evidence>
<reference evidence="19 20" key="1">
    <citation type="submission" date="2018-10" db="EMBL/GenBank/DDBJ databases">
        <title>Sequencing the genomes of 1000 actinobacteria strains.</title>
        <authorList>
            <person name="Klenk H.-P."/>
        </authorList>
    </citation>
    <scope>NUCLEOTIDE SEQUENCE [LARGE SCALE GENOMIC DNA]</scope>
    <source>
        <strain evidence="19 20">DSM 45175</strain>
    </source>
</reference>
<dbReference type="CDD" id="cd06225">
    <property type="entry name" value="HAMP"/>
    <property type="match status" value="1"/>
</dbReference>
<dbReference type="SUPFAM" id="SSF47384">
    <property type="entry name" value="Homodimeric domain of signal transducing histidine kinase"/>
    <property type="match status" value="1"/>
</dbReference>
<keyword evidence="20" id="KW-1185">Reference proteome</keyword>
<dbReference type="Pfam" id="PF00512">
    <property type="entry name" value="HisKA"/>
    <property type="match status" value="1"/>
</dbReference>
<dbReference type="GO" id="GO:0000155">
    <property type="term" value="F:phosphorelay sensor kinase activity"/>
    <property type="evidence" value="ECO:0007669"/>
    <property type="project" value="InterPro"/>
</dbReference>
<dbReference type="Pfam" id="PF02518">
    <property type="entry name" value="HATPase_c"/>
    <property type="match status" value="1"/>
</dbReference>
<dbReference type="GO" id="GO:0005524">
    <property type="term" value="F:ATP binding"/>
    <property type="evidence" value="ECO:0007669"/>
    <property type="project" value="UniProtKB-KW"/>
</dbReference>
<dbReference type="FunFam" id="3.30.565.10:FF:000013">
    <property type="entry name" value="Two-component sensor histidine kinase"/>
    <property type="match status" value="1"/>
</dbReference>
<evidence type="ECO:0000256" key="11">
    <source>
        <dbReference type="ARBA" id="ARBA00022989"/>
    </source>
</evidence>
<dbReference type="PRINTS" id="PR00344">
    <property type="entry name" value="BCTRLSENSOR"/>
</dbReference>
<dbReference type="EMBL" id="RBKT01000001">
    <property type="protein sequence ID" value="RKR90344.1"/>
    <property type="molecule type" value="Genomic_DNA"/>
</dbReference>
<dbReference type="CDD" id="cd00082">
    <property type="entry name" value="HisKA"/>
    <property type="match status" value="1"/>
</dbReference>
<dbReference type="SMART" id="SM00388">
    <property type="entry name" value="HisKA"/>
    <property type="match status" value="1"/>
</dbReference>
<evidence type="ECO:0000313" key="19">
    <source>
        <dbReference type="EMBL" id="RKR90344.1"/>
    </source>
</evidence>
<keyword evidence="8" id="KW-0547">Nucleotide-binding</keyword>
<keyword evidence="6" id="KW-0808">Transferase</keyword>
<organism evidence="19 20">
    <name type="scientific">Micromonospora pisi</name>
    <dbReference type="NCBI Taxonomy" id="589240"/>
    <lineage>
        <taxon>Bacteria</taxon>
        <taxon>Bacillati</taxon>
        <taxon>Actinomycetota</taxon>
        <taxon>Actinomycetes</taxon>
        <taxon>Micromonosporales</taxon>
        <taxon>Micromonosporaceae</taxon>
        <taxon>Micromonospora</taxon>
    </lineage>
</organism>
<dbReference type="SUPFAM" id="SSF55874">
    <property type="entry name" value="ATPase domain of HSP90 chaperone/DNA topoisomerase II/histidine kinase"/>
    <property type="match status" value="1"/>
</dbReference>
<sequence>MAHPSVSSALARARAVALGLSRASLRRLRALAAGMHRTWRRSLQLRVVSITLVASSLLVGGFAVLVAERITNILLDNATADVKERLENGRNYAEDQISVYTVSYASKLGTTFENTARYLAGNDPEQVAGVVVALQAERYPSIPAATSPVGVDVRPMISKELRERVVGGEVAHQIQTGYLDGGTATYLVYGSPVPTKFGQVELYYFVPLTRWDKIASEARSTVVATGITLVLLLGFLSALVTRLVVNPVRVASRTAQRLSAGLLDQRMVVNGEDDLALLAASFNQMATNLQRQIVRLEEMSRLQRRFTSDVSHELRTPLTTVRMAADLIFAERDEFDPAVARSAELLQAELDRFEGLLTDLLEISRFDAGFAMLDAEPTDLVPVVHRVVERLDGLAARLGVPLRMTTPDLPVIAEVDPRRVERILRNLVGNAVEHGEGRPVEVVLGVDEQAVAITVRDHGVGLKPGEEKLVFNRFWRADPSRARQTGGTGLGLSISLEDARLHGGWLEAWGAPGQGAQFRLTLPVRAGDRLTSAPLRLVPADAAIGPMVPVPSGPRLAIGPGTTPASEGPATGPDGFEDDAVPGAGVTRTEVTT</sequence>
<keyword evidence="5" id="KW-0597">Phosphoprotein</keyword>
<dbReference type="SUPFAM" id="SSF158472">
    <property type="entry name" value="HAMP domain-like"/>
    <property type="match status" value="1"/>
</dbReference>
<evidence type="ECO:0000256" key="3">
    <source>
        <dbReference type="ARBA" id="ARBA00012438"/>
    </source>
</evidence>
<dbReference type="FunFam" id="1.10.287.130:FF:000010">
    <property type="entry name" value="Two-component sensor histidine kinase"/>
    <property type="match status" value="1"/>
</dbReference>
<dbReference type="SMART" id="SM00304">
    <property type="entry name" value="HAMP"/>
    <property type="match status" value="1"/>
</dbReference>
<dbReference type="Gene3D" id="1.10.287.130">
    <property type="match status" value="1"/>
</dbReference>
<keyword evidence="7 16" id="KW-0812">Transmembrane</keyword>
<dbReference type="InterPro" id="IPR003660">
    <property type="entry name" value="HAMP_dom"/>
</dbReference>
<dbReference type="InterPro" id="IPR003594">
    <property type="entry name" value="HATPase_dom"/>
</dbReference>
<dbReference type="InterPro" id="IPR005467">
    <property type="entry name" value="His_kinase_dom"/>
</dbReference>